<dbReference type="PANTHER" id="PTHR37299">
    <property type="entry name" value="TRANSCRIPTIONAL REGULATOR-RELATED"/>
    <property type="match status" value="1"/>
</dbReference>
<evidence type="ECO:0000256" key="1">
    <source>
        <dbReference type="ARBA" id="ARBA00023012"/>
    </source>
</evidence>
<dbReference type="PANTHER" id="PTHR37299:SF1">
    <property type="entry name" value="STAGE 0 SPORULATION PROTEIN A HOMOLOG"/>
    <property type="match status" value="1"/>
</dbReference>
<feature type="domain" description="HTH LytTR-type" evidence="4">
    <location>
        <begin position="148"/>
        <end position="252"/>
    </location>
</feature>
<dbReference type="Gene3D" id="3.40.50.2300">
    <property type="match status" value="1"/>
</dbReference>
<proteinExistence type="predicted"/>
<dbReference type="PROSITE" id="PS50110">
    <property type="entry name" value="RESPONSE_REGULATORY"/>
    <property type="match status" value="1"/>
</dbReference>
<dbReference type="KEGG" id="lem:LEN_3811"/>
<evidence type="ECO:0000313" key="5">
    <source>
        <dbReference type="EMBL" id="BAV99298.1"/>
    </source>
</evidence>
<dbReference type="PROSITE" id="PS50930">
    <property type="entry name" value="HTH_LYTTR"/>
    <property type="match status" value="1"/>
</dbReference>
<dbReference type="Gene3D" id="2.40.50.1020">
    <property type="entry name" value="LytTr DNA-binding domain"/>
    <property type="match status" value="1"/>
</dbReference>
<organism evidence="5 6">
    <name type="scientific">Lysobacter enzymogenes</name>
    <dbReference type="NCBI Taxonomy" id="69"/>
    <lineage>
        <taxon>Bacteria</taxon>
        <taxon>Pseudomonadati</taxon>
        <taxon>Pseudomonadota</taxon>
        <taxon>Gammaproteobacteria</taxon>
        <taxon>Lysobacterales</taxon>
        <taxon>Lysobacteraceae</taxon>
        <taxon>Lysobacter</taxon>
    </lineage>
</organism>
<dbReference type="EMBL" id="AP014940">
    <property type="protein sequence ID" value="BAV99298.1"/>
    <property type="molecule type" value="Genomic_DNA"/>
</dbReference>
<dbReference type="GO" id="GO:0003677">
    <property type="term" value="F:DNA binding"/>
    <property type="evidence" value="ECO:0007669"/>
    <property type="project" value="UniProtKB-KW"/>
</dbReference>
<keyword evidence="2" id="KW-0597">Phosphoprotein</keyword>
<dbReference type="GO" id="GO:0000156">
    <property type="term" value="F:phosphorelay response regulator activity"/>
    <property type="evidence" value="ECO:0007669"/>
    <property type="project" value="InterPro"/>
</dbReference>
<dbReference type="InterPro" id="IPR011006">
    <property type="entry name" value="CheY-like_superfamily"/>
</dbReference>
<evidence type="ECO:0000256" key="2">
    <source>
        <dbReference type="PROSITE-ProRule" id="PRU00169"/>
    </source>
</evidence>
<evidence type="ECO:0000259" key="4">
    <source>
        <dbReference type="PROSITE" id="PS50930"/>
    </source>
</evidence>
<dbReference type="SUPFAM" id="SSF52172">
    <property type="entry name" value="CheY-like"/>
    <property type="match status" value="1"/>
</dbReference>
<sequence>MNALRVAIVDDEPLARARLRRLLERSDGARVEVAVECSDGADLAAALARTLVDAVFLDIQMPEADGFAALARLPPPHPAIVFVTGYKQHAVRAFEVRATDYLLKPVSARRLSETLARLVQTRATAAHEPAAAIASPEPAAPRVYPERLPLPLGQRRVLVPVEDIELVVAQRNYLEVQTAERSFVLRQPLAAFAAELDPRRFVQVHRSLLVRAGAVREIRPLESARFRLTLHSGKQVRSGRNYREAVRTLLQPR</sequence>
<keyword evidence="1" id="KW-0902">Two-component regulatory system</keyword>
<dbReference type="InterPro" id="IPR001789">
    <property type="entry name" value="Sig_transdc_resp-reg_receiver"/>
</dbReference>
<keyword evidence="5" id="KW-0238">DNA-binding</keyword>
<dbReference type="SMART" id="SM00850">
    <property type="entry name" value="LytTR"/>
    <property type="match status" value="1"/>
</dbReference>
<evidence type="ECO:0000313" key="6">
    <source>
        <dbReference type="Proteomes" id="UP000218824"/>
    </source>
</evidence>
<dbReference type="SMART" id="SM00448">
    <property type="entry name" value="REC"/>
    <property type="match status" value="1"/>
</dbReference>
<name>A0AAU9APF5_LYSEN</name>
<protein>
    <submittedName>
        <fullName evidence="5">LytTR DNA-binding response regulator</fullName>
    </submittedName>
</protein>
<reference evidence="5 6" key="1">
    <citation type="journal article" date="2017" name="DNA Res.">
        <title>Complete genome sequence and expression profile of the commercial lytic enzyme producer Lysobacter enzymogenes M497-1.</title>
        <authorList>
            <person name="Takami H."/>
            <person name="Toyoda A."/>
            <person name="Uchiyama I."/>
            <person name="Itoh T."/>
            <person name="Takaki Y."/>
            <person name="Arai W."/>
            <person name="Nishi S."/>
            <person name="Kawai M."/>
            <person name="Shinya K."/>
            <person name="Ikeda H."/>
        </authorList>
    </citation>
    <scope>NUCLEOTIDE SEQUENCE [LARGE SCALE GENOMIC DNA]</scope>
    <source>
        <strain evidence="5 6">M497-1</strain>
    </source>
</reference>
<gene>
    <name evidence="5" type="ORF">LEN_3811</name>
</gene>
<accession>A0AAU9APF5</accession>
<evidence type="ECO:0000259" key="3">
    <source>
        <dbReference type="PROSITE" id="PS50110"/>
    </source>
</evidence>
<dbReference type="RefSeq" id="WP_096379714.1">
    <property type="nucleotide sequence ID" value="NZ_AP014940.1"/>
</dbReference>
<feature type="modified residue" description="4-aspartylphosphate" evidence="2">
    <location>
        <position position="58"/>
    </location>
</feature>
<dbReference type="AlphaFoldDB" id="A0AAU9APF5"/>
<dbReference type="InterPro" id="IPR007492">
    <property type="entry name" value="LytTR_DNA-bd_dom"/>
</dbReference>
<dbReference type="Pfam" id="PF04397">
    <property type="entry name" value="LytTR"/>
    <property type="match status" value="1"/>
</dbReference>
<feature type="domain" description="Response regulatory" evidence="3">
    <location>
        <begin position="5"/>
        <end position="119"/>
    </location>
</feature>
<dbReference type="Proteomes" id="UP000218824">
    <property type="component" value="Chromosome"/>
</dbReference>
<dbReference type="Pfam" id="PF00072">
    <property type="entry name" value="Response_reg"/>
    <property type="match status" value="1"/>
</dbReference>
<dbReference type="GeneID" id="83065616"/>
<dbReference type="InterPro" id="IPR046947">
    <property type="entry name" value="LytR-like"/>
</dbReference>